<dbReference type="InterPro" id="IPR027475">
    <property type="entry name" value="Asparaginase/glutaminase_AS2"/>
</dbReference>
<evidence type="ECO:0000256" key="3">
    <source>
        <dbReference type="PIRSR" id="PIRSR001220-2"/>
    </source>
</evidence>
<dbReference type="InterPro" id="IPR027474">
    <property type="entry name" value="L-asparaginase_N"/>
</dbReference>
<feature type="binding site" evidence="3">
    <location>
        <begin position="90"/>
        <end position="91"/>
    </location>
    <ligand>
        <name>substrate</name>
    </ligand>
</feature>
<dbReference type="PANTHER" id="PTHR11707:SF28">
    <property type="entry name" value="60 KDA LYSOPHOSPHOLIPASE"/>
    <property type="match status" value="1"/>
</dbReference>
<dbReference type="KEGG" id="mpad:KEF85_01460"/>
<comment type="similarity">
    <text evidence="1">Belongs to the asparaginase 1 family.</text>
</comment>
<dbReference type="PIRSF" id="PIRSF500176">
    <property type="entry name" value="L_ASNase"/>
    <property type="match status" value="1"/>
</dbReference>
<proteinExistence type="inferred from homology"/>
<dbReference type="InterPro" id="IPR020827">
    <property type="entry name" value="Asparaginase/glutaminase_AS1"/>
</dbReference>
<dbReference type="Gene3D" id="3.40.50.40">
    <property type="match status" value="1"/>
</dbReference>
<dbReference type="InterPro" id="IPR037152">
    <property type="entry name" value="L-asparaginase_N_sf"/>
</dbReference>
<organism evidence="7 8">
    <name type="scientific">Methylomonas paludis</name>
    <dbReference type="NCBI Taxonomy" id="1173101"/>
    <lineage>
        <taxon>Bacteria</taxon>
        <taxon>Pseudomonadati</taxon>
        <taxon>Pseudomonadota</taxon>
        <taxon>Gammaproteobacteria</taxon>
        <taxon>Methylococcales</taxon>
        <taxon>Methylococcaceae</taxon>
        <taxon>Methylomonas</taxon>
    </lineage>
</organism>
<feature type="active site" description="O-isoaspartyl threonine intermediate" evidence="2">
    <location>
        <position position="12"/>
    </location>
</feature>
<feature type="domain" description="L-asparaginase N-terminal" evidence="6">
    <location>
        <begin position="3"/>
        <end position="163"/>
    </location>
</feature>
<dbReference type="Pfam" id="PF00710">
    <property type="entry name" value="Asparaginase"/>
    <property type="match status" value="1"/>
</dbReference>
<dbReference type="GO" id="GO:0004067">
    <property type="term" value="F:asparaginase activity"/>
    <property type="evidence" value="ECO:0007669"/>
    <property type="project" value="UniProtKB-UniRule"/>
</dbReference>
<feature type="active site" evidence="5">
    <location>
        <position position="90"/>
    </location>
</feature>
<evidence type="ECO:0000256" key="4">
    <source>
        <dbReference type="PROSITE-ProRule" id="PRU10099"/>
    </source>
</evidence>
<evidence type="ECO:0000259" key="6">
    <source>
        <dbReference type="Pfam" id="PF00710"/>
    </source>
</evidence>
<gene>
    <name evidence="7" type="ORF">KEF85_01460</name>
</gene>
<dbReference type="EC" id="3.5.1.1" evidence="7"/>
<evidence type="ECO:0000313" key="7">
    <source>
        <dbReference type="EMBL" id="QWF71192.1"/>
    </source>
</evidence>
<dbReference type="PROSITE" id="PS00917">
    <property type="entry name" value="ASN_GLN_ASE_2"/>
    <property type="match status" value="1"/>
</dbReference>
<dbReference type="InterPro" id="IPR006034">
    <property type="entry name" value="Asparaginase/glutaminase-like"/>
</dbReference>
<feature type="binding site" evidence="3">
    <location>
        <position position="58"/>
    </location>
    <ligand>
        <name>substrate</name>
    </ligand>
</feature>
<dbReference type="PROSITE" id="PS00144">
    <property type="entry name" value="ASN_GLN_ASE_1"/>
    <property type="match status" value="1"/>
</dbReference>
<evidence type="ECO:0000256" key="2">
    <source>
        <dbReference type="PIRSR" id="PIRSR001220-1"/>
    </source>
</evidence>
<dbReference type="PANTHER" id="PTHR11707">
    <property type="entry name" value="L-ASPARAGINASE"/>
    <property type="match status" value="1"/>
</dbReference>
<dbReference type="Gene3D" id="3.40.50.1170">
    <property type="entry name" value="L-asparaginase, N-terminal domain"/>
    <property type="match status" value="1"/>
</dbReference>
<dbReference type="PIRSF" id="PIRSF001220">
    <property type="entry name" value="L-ASNase_gatD"/>
    <property type="match status" value="1"/>
</dbReference>
<evidence type="ECO:0000256" key="5">
    <source>
        <dbReference type="PROSITE-ProRule" id="PRU10100"/>
    </source>
</evidence>
<dbReference type="SUPFAM" id="SSF53774">
    <property type="entry name" value="Glutaminase/Asparaginase"/>
    <property type="match status" value="1"/>
</dbReference>
<feature type="active site" evidence="4">
    <location>
        <position position="12"/>
    </location>
</feature>
<keyword evidence="7" id="KW-0378">Hydrolase</keyword>
<evidence type="ECO:0000256" key="1">
    <source>
        <dbReference type="ARBA" id="ARBA00010518"/>
    </source>
</evidence>
<keyword evidence="8" id="KW-1185">Reference proteome</keyword>
<evidence type="ECO:0000313" key="8">
    <source>
        <dbReference type="Proteomes" id="UP000676649"/>
    </source>
</evidence>
<dbReference type="PRINTS" id="PR00139">
    <property type="entry name" value="ASNGLNASE"/>
</dbReference>
<dbReference type="InterPro" id="IPR027473">
    <property type="entry name" value="L-asparaginase_C"/>
</dbReference>
<accession>A0A975R9L6</accession>
<dbReference type="AlphaFoldDB" id="A0A975R9L6"/>
<name>A0A975R9L6_9GAMM</name>
<dbReference type="PROSITE" id="PS51732">
    <property type="entry name" value="ASN_GLN_ASE_3"/>
    <property type="match status" value="1"/>
</dbReference>
<sequence length="337" mass="36967">MKNILVVFTGGTIGSQVVQGTIDTSKTTGRQLLQIFSTADHASQAVNFKAIQPLEILSENLRPSDWPLMIAAIEAEELCQFHGIILTHGTDTLAFSAAALGLYFNSLKIPLLLVSSDLPLADVNANGLSNFQAAVAFIRQFSLSGVYVPYKNFGQTLRIYRATRLLSCLPLSGDFSGVQSKSFMTYTDGRFHSQELAERPNVKPIALQANFAARILLIKPYPGLDYRHFNLEGVDAVLHDLYHSGTACTVSGSGDFNNLLEFSQICRQRDIKVYLAPAIKTEQSYRSTQALLAAGLHIIWNTTLEVAYVKLLLAYGNFSDPKAVSGFLEQNIANELI</sequence>
<dbReference type="RefSeq" id="WP_215582898.1">
    <property type="nucleotide sequence ID" value="NZ_CP073754.1"/>
</dbReference>
<protein>
    <submittedName>
        <fullName evidence="7">Asparaginase</fullName>
        <ecNumber evidence="7">3.5.1.1</ecNumber>
    </submittedName>
</protein>
<dbReference type="InterPro" id="IPR036152">
    <property type="entry name" value="Asp/glu_Ase-like_sf"/>
</dbReference>
<dbReference type="EMBL" id="CP073754">
    <property type="protein sequence ID" value="QWF71192.1"/>
    <property type="molecule type" value="Genomic_DNA"/>
</dbReference>
<dbReference type="SMART" id="SM00870">
    <property type="entry name" value="Asparaginase"/>
    <property type="match status" value="1"/>
</dbReference>
<reference evidence="7" key="1">
    <citation type="submission" date="2021-04" db="EMBL/GenBank/DDBJ databases">
        <title>Draft genome sequence data of methanotrophic Methylovulum sp. strain S1L and Methylomonas sp. strain S2AM isolated from boreal lake water columns.</title>
        <authorList>
            <person name="Rissanen A.J."/>
            <person name="Mangayil R."/>
            <person name="Svenning M.M."/>
            <person name="Khanongnuch R."/>
        </authorList>
    </citation>
    <scope>NUCLEOTIDE SEQUENCE</scope>
    <source>
        <strain evidence="7">S2AM</strain>
    </source>
</reference>
<dbReference type="Proteomes" id="UP000676649">
    <property type="component" value="Chromosome"/>
</dbReference>
<dbReference type="GO" id="GO:0006520">
    <property type="term" value="P:amino acid metabolic process"/>
    <property type="evidence" value="ECO:0007669"/>
    <property type="project" value="InterPro"/>
</dbReference>